<dbReference type="RefSeq" id="WP_078787472.1">
    <property type="nucleotide sequence ID" value="NZ_CACZYW010000007.1"/>
</dbReference>
<dbReference type="EMBL" id="FUXA01000009">
    <property type="protein sequence ID" value="SJZ79984.1"/>
    <property type="molecule type" value="Genomic_DNA"/>
</dbReference>
<evidence type="ECO:0000256" key="4">
    <source>
        <dbReference type="ARBA" id="ARBA00023274"/>
    </source>
</evidence>
<comment type="similarity">
    <text evidence="1 6">Belongs to the universal ribosomal protein uL4 family.</text>
</comment>
<comment type="function">
    <text evidence="6">Forms part of the polypeptide exit tunnel.</text>
</comment>
<dbReference type="GO" id="GO:0006412">
    <property type="term" value="P:translation"/>
    <property type="evidence" value="ECO:0007669"/>
    <property type="project" value="UniProtKB-UniRule"/>
</dbReference>
<name>A0A1T4NL60_9FIRM</name>
<keyword evidence="6" id="KW-0699">rRNA-binding</keyword>
<evidence type="ECO:0000256" key="5">
    <source>
        <dbReference type="ARBA" id="ARBA00035244"/>
    </source>
</evidence>
<dbReference type="SUPFAM" id="SSF52166">
    <property type="entry name" value="Ribosomal protein L4"/>
    <property type="match status" value="1"/>
</dbReference>
<evidence type="ECO:0000256" key="7">
    <source>
        <dbReference type="SAM" id="MobiDB-lite"/>
    </source>
</evidence>
<sequence length="206" mass="22606">MATVAVYNIEGKEVGTVELNDNIYGVEINENLVHKAVVTYLANGRQGTQSAKTRSEVSGGGRKPWRQKGTGHARQGSTRSPQWTGGGVVFAPKPRDYSVKMNKREKQIALFSALSSKVQDSKFIVVDDLTLDEVKTAKFVEVLKNLKANKALVVTKDKNENVILSSRNIPNVDTIMSSTINVYDILKHDSLVITKDAALAIEEVYA</sequence>
<dbReference type="PANTHER" id="PTHR10746:SF6">
    <property type="entry name" value="LARGE RIBOSOMAL SUBUNIT PROTEIN UL4M"/>
    <property type="match status" value="1"/>
</dbReference>
<evidence type="ECO:0000256" key="3">
    <source>
        <dbReference type="ARBA" id="ARBA00022980"/>
    </source>
</evidence>
<keyword evidence="6" id="KW-0694">RNA-binding</keyword>
<keyword evidence="9" id="KW-1185">Reference proteome</keyword>
<keyword evidence="3 6" id="KW-0689">Ribosomal protein</keyword>
<dbReference type="InterPro" id="IPR013005">
    <property type="entry name" value="Ribosomal_uL4-like"/>
</dbReference>
<accession>A0A1T4NL60</accession>
<dbReference type="AlphaFoldDB" id="A0A1T4NL60"/>
<dbReference type="Proteomes" id="UP000189857">
    <property type="component" value="Unassembled WGS sequence"/>
</dbReference>
<dbReference type="OrthoDB" id="9803201at2"/>
<dbReference type="NCBIfam" id="TIGR03953">
    <property type="entry name" value="rplD_bact"/>
    <property type="match status" value="1"/>
</dbReference>
<reference evidence="8 9" key="1">
    <citation type="submission" date="2017-02" db="EMBL/GenBank/DDBJ databases">
        <authorList>
            <person name="Peterson S.W."/>
        </authorList>
    </citation>
    <scope>NUCLEOTIDE SEQUENCE [LARGE SCALE GENOMIC DNA]</scope>
    <source>
        <strain evidence="8 9">ATCC 17233</strain>
    </source>
</reference>
<dbReference type="PANTHER" id="PTHR10746">
    <property type="entry name" value="50S RIBOSOMAL PROTEIN L4"/>
    <property type="match status" value="1"/>
</dbReference>
<keyword evidence="4 6" id="KW-0687">Ribonucleoprotein</keyword>
<dbReference type="InterPro" id="IPR023574">
    <property type="entry name" value="Ribosomal_uL4_dom_sf"/>
</dbReference>
<organism evidence="8 9">
    <name type="scientific">Eubacterium ruminantium</name>
    <dbReference type="NCBI Taxonomy" id="42322"/>
    <lineage>
        <taxon>Bacteria</taxon>
        <taxon>Bacillati</taxon>
        <taxon>Bacillota</taxon>
        <taxon>Clostridia</taxon>
        <taxon>Eubacteriales</taxon>
        <taxon>Eubacteriaceae</taxon>
        <taxon>Eubacterium</taxon>
    </lineage>
</organism>
<dbReference type="GO" id="GO:0005840">
    <property type="term" value="C:ribosome"/>
    <property type="evidence" value="ECO:0007669"/>
    <property type="project" value="UniProtKB-KW"/>
</dbReference>
<dbReference type="Pfam" id="PF00573">
    <property type="entry name" value="Ribosomal_L4"/>
    <property type="match status" value="1"/>
</dbReference>
<evidence type="ECO:0000256" key="1">
    <source>
        <dbReference type="ARBA" id="ARBA00010528"/>
    </source>
</evidence>
<dbReference type="GO" id="GO:1990904">
    <property type="term" value="C:ribonucleoprotein complex"/>
    <property type="evidence" value="ECO:0007669"/>
    <property type="project" value="UniProtKB-KW"/>
</dbReference>
<evidence type="ECO:0000313" key="9">
    <source>
        <dbReference type="Proteomes" id="UP000189857"/>
    </source>
</evidence>
<protein>
    <recommendedName>
        <fullName evidence="5 6">Large ribosomal subunit protein uL4</fullName>
    </recommendedName>
</protein>
<evidence type="ECO:0000256" key="6">
    <source>
        <dbReference type="HAMAP-Rule" id="MF_01328"/>
    </source>
</evidence>
<dbReference type="GO" id="GO:0019843">
    <property type="term" value="F:rRNA binding"/>
    <property type="evidence" value="ECO:0007669"/>
    <property type="project" value="UniProtKB-UniRule"/>
</dbReference>
<feature type="region of interest" description="Disordered" evidence="7">
    <location>
        <begin position="48"/>
        <end position="87"/>
    </location>
</feature>
<dbReference type="Gene3D" id="3.40.1370.10">
    <property type="match status" value="1"/>
</dbReference>
<proteinExistence type="inferred from homology"/>
<evidence type="ECO:0000313" key="8">
    <source>
        <dbReference type="EMBL" id="SJZ79984.1"/>
    </source>
</evidence>
<dbReference type="GO" id="GO:0003735">
    <property type="term" value="F:structural constituent of ribosome"/>
    <property type="evidence" value="ECO:0007669"/>
    <property type="project" value="InterPro"/>
</dbReference>
<dbReference type="InterPro" id="IPR002136">
    <property type="entry name" value="Ribosomal_uL4"/>
</dbReference>
<comment type="subunit">
    <text evidence="2 6">Part of the 50S ribosomal subunit.</text>
</comment>
<comment type="function">
    <text evidence="6">One of the primary rRNA binding proteins, this protein initially binds near the 5'-end of the 23S rRNA. It is important during the early stages of 50S assembly. It makes multiple contacts with different domains of the 23S rRNA in the assembled 50S subunit and ribosome.</text>
</comment>
<evidence type="ECO:0000256" key="2">
    <source>
        <dbReference type="ARBA" id="ARBA00011838"/>
    </source>
</evidence>
<gene>
    <name evidence="6" type="primary">rplD</name>
    <name evidence="8" type="ORF">SAMN02745110_01634</name>
</gene>
<dbReference type="HAMAP" id="MF_01328_B">
    <property type="entry name" value="Ribosomal_uL4_B"/>
    <property type="match status" value="1"/>
</dbReference>